<dbReference type="AlphaFoldDB" id="A0A1D6F7I6"/>
<dbReference type="EMBL" id="CM007648">
    <property type="protein sequence ID" value="ONM27205.1"/>
    <property type="molecule type" value="Genomic_DNA"/>
</dbReference>
<sequence length="69" mass="7762">MVSVLNTKDEEWWALIHSVASFDYSQIIDILLERSISYGERAEHEGRVGVGADSLSGKLRLLSNHRHPA</sequence>
<reference evidence="1" key="1">
    <citation type="submission" date="2015-12" db="EMBL/GenBank/DDBJ databases">
        <title>Update maize B73 reference genome by single molecule sequencing technologies.</title>
        <authorList>
            <consortium name="Maize Genome Sequencing Project"/>
            <person name="Ware D."/>
        </authorList>
    </citation>
    <scope>NUCLEOTIDE SEQUENCE [LARGE SCALE GENOMIC DNA]</scope>
    <source>
        <tissue evidence="1">Seedling</tissue>
    </source>
</reference>
<dbReference type="EMBL" id="CM007648">
    <property type="protein sequence ID" value="ONM27206.1"/>
    <property type="molecule type" value="Genomic_DNA"/>
</dbReference>
<organism evidence="1">
    <name type="scientific">Zea mays</name>
    <name type="common">Maize</name>
    <dbReference type="NCBI Taxonomy" id="4577"/>
    <lineage>
        <taxon>Eukaryota</taxon>
        <taxon>Viridiplantae</taxon>
        <taxon>Streptophyta</taxon>
        <taxon>Embryophyta</taxon>
        <taxon>Tracheophyta</taxon>
        <taxon>Spermatophyta</taxon>
        <taxon>Magnoliopsida</taxon>
        <taxon>Liliopsida</taxon>
        <taxon>Poales</taxon>
        <taxon>Poaceae</taxon>
        <taxon>PACMAD clade</taxon>
        <taxon>Panicoideae</taxon>
        <taxon>Andropogonodae</taxon>
        <taxon>Andropogoneae</taxon>
        <taxon>Tripsacinae</taxon>
        <taxon>Zea</taxon>
    </lineage>
</organism>
<accession>A0A1D6F7I6</accession>
<protein>
    <submittedName>
        <fullName evidence="1">Uncharacterized protein</fullName>
    </submittedName>
</protein>
<evidence type="ECO:0000313" key="1">
    <source>
        <dbReference type="EMBL" id="ONM27205.1"/>
    </source>
</evidence>
<name>A0A1D6F7I6_MAIZE</name>
<gene>
    <name evidence="1" type="ORF">ZEAMMB73_Zm00001d007605</name>
</gene>
<proteinExistence type="predicted"/>
<dbReference type="EMBL" id="CM007648">
    <property type="protein sequence ID" value="ONM27202.1"/>
    <property type="molecule type" value="Genomic_DNA"/>
</dbReference>
<dbReference type="EMBL" id="CM007648">
    <property type="protein sequence ID" value="ONM27201.1"/>
    <property type="molecule type" value="Genomic_DNA"/>
</dbReference>